<dbReference type="EC" id="4.1.99.19" evidence="8"/>
<feature type="domain" description="Radical SAM core" evidence="7">
    <location>
        <begin position="70"/>
        <end position="305"/>
    </location>
</feature>
<dbReference type="GO" id="GO:0036355">
    <property type="term" value="F:2-iminoacetate synthase activity"/>
    <property type="evidence" value="ECO:0007669"/>
    <property type="project" value="UniProtKB-EC"/>
</dbReference>
<keyword evidence="9" id="KW-1185">Reference proteome</keyword>
<dbReference type="AlphaFoldDB" id="A0A7K1KLB5"/>
<dbReference type="Pfam" id="PF06968">
    <property type="entry name" value="BATS"/>
    <property type="match status" value="1"/>
</dbReference>
<evidence type="ECO:0000313" key="9">
    <source>
        <dbReference type="Proteomes" id="UP000461162"/>
    </source>
</evidence>
<dbReference type="PROSITE" id="PS51918">
    <property type="entry name" value="RADICAL_SAM"/>
    <property type="match status" value="1"/>
</dbReference>
<dbReference type="SFLD" id="SFLDS00029">
    <property type="entry name" value="Radical_SAM"/>
    <property type="match status" value="1"/>
</dbReference>
<gene>
    <name evidence="8" type="primary">thiH</name>
    <name evidence="8" type="ORF">GKC30_04425</name>
</gene>
<evidence type="ECO:0000256" key="6">
    <source>
        <dbReference type="ARBA" id="ARBA00023014"/>
    </source>
</evidence>
<dbReference type="PANTHER" id="PTHR43583">
    <property type="entry name" value="2-IMINOACETATE SYNTHASE"/>
    <property type="match status" value="1"/>
</dbReference>
<keyword evidence="5" id="KW-0408">Iron</keyword>
<name>A0A7K1KLB5_9BACT</name>
<evidence type="ECO:0000256" key="1">
    <source>
        <dbReference type="ARBA" id="ARBA00001966"/>
    </source>
</evidence>
<keyword evidence="6" id="KW-0411">Iron-sulfur</keyword>
<dbReference type="InterPro" id="IPR058240">
    <property type="entry name" value="rSAM_sf"/>
</dbReference>
<dbReference type="Proteomes" id="UP000461162">
    <property type="component" value="Unassembled WGS sequence"/>
</dbReference>
<reference evidence="8 9" key="1">
    <citation type="submission" date="2019-11" db="EMBL/GenBank/DDBJ databases">
        <title>Pseudodesulfovibrio alkaliphilus, sp. nov., an alkaliphilic sulfate-reducing bacteria from mud volcano of Taman peninsula, Russia.</title>
        <authorList>
            <person name="Frolova A."/>
            <person name="Merkel A.Y."/>
            <person name="Slobodkin A.I."/>
        </authorList>
    </citation>
    <scope>NUCLEOTIDE SEQUENCE [LARGE SCALE GENOMIC DNA]</scope>
    <source>
        <strain evidence="8 9">F-1</strain>
    </source>
</reference>
<evidence type="ECO:0000256" key="5">
    <source>
        <dbReference type="ARBA" id="ARBA00023004"/>
    </source>
</evidence>
<evidence type="ECO:0000256" key="3">
    <source>
        <dbReference type="ARBA" id="ARBA00022691"/>
    </source>
</evidence>
<dbReference type="InterPro" id="IPR007197">
    <property type="entry name" value="rSAM"/>
</dbReference>
<proteinExistence type="predicted"/>
<dbReference type="NCBIfam" id="TIGR02351">
    <property type="entry name" value="thiH"/>
    <property type="match status" value="1"/>
</dbReference>
<dbReference type="InterPro" id="IPR012726">
    <property type="entry name" value="ThiH"/>
</dbReference>
<protein>
    <submittedName>
        <fullName evidence="8">2-iminoacetate synthase ThiH</fullName>
        <ecNumber evidence="8">4.1.99.19</ecNumber>
    </submittedName>
</protein>
<dbReference type="RefSeq" id="WP_367613972.1">
    <property type="nucleotide sequence ID" value="NZ_WODC01000002.1"/>
</dbReference>
<dbReference type="InterPro" id="IPR034428">
    <property type="entry name" value="ThiH/NoCL/HydG-like"/>
</dbReference>
<evidence type="ECO:0000256" key="4">
    <source>
        <dbReference type="ARBA" id="ARBA00022723"/>
    </source>
</evidence>
<organism evidence="8 9">
    <name type="scientific">Pseudodesulfovibrio alkaliphilus</name>
    <dbReference type="NCBI Taxonomy" id="2661613"/>
    <lineage>
        <taxon>Bacteria</taxon>
        <taxon>Pseudomonadati</taxon>
        <taxon>Thermodesulfobacteriota</taxon>
        <taxon>Desulfovibrionia</taxon>
        <taxon>Desulfovibrionales</taxon>
        <taxon>Desulfovibrionaceae</taxon>
    </lineage>
</organism>
<keyword evidence="4" id="KW-0479">Metal-binding</keyword>
<dbReference type="CDD" id="cd01335">
    <property type="entry name" value="Radical_SAM"/>
    <property type="match status" value="1"/>
</dbReference>
<sequence length="386" mass="42105">MSFYPQCAEYGAMPLDAMSAAVTGGDVRRALAGECRSPGDLLALLSPAAALYLEEMAGRASRLTLQHFGRTIQLFTPLYLSNHCANHCVYCGFNAANAIPRSHLSLEQVEAEARAIAATGLRQLLILTGESRTKASPEYLEACLGVLRRHFPSVFMEIYAMEQDEYGRMIRAGIDGLTLFQETYDESLYARLHPHGPKRDYRFRLDAPERACRAGMRVVNIGALLGLGDWRKDALLTGLHAAYLQRRYPQADIAVSLPRMRPHAGGFQPASIVSDADLVQIMLALRLFLPRLGITISTRETARLRDNLLPLGVTRMSAGVSTAVGGHSQESETEGGAVGQFEISDDRSVEEMCAMLRAHGFQPVFADWHPPVNGAAIPAPRAGGLV</sequence>
<evidence type="ECO:0000256" key="2">
    <source>
        <dbReference type="ARBA" id="ARBA00022485"/>
    </source>
</evidence>
<dbReference type="Pfam" id="PF04055">
    <property type="entry name" value="Radical_SAM"/>
    <property type="match status" value="1"/>
</dbReference>
<evidence type="ECO:0000313" key="8">
    <source>
        <dbReference type="EMBL" id="MUM76876.1"/>
    </source>
</evidence>
<keyword evidence="2" id="KW-0004">4Fe-4S</keyword>
<accession>A0A7K1KLB5</accession>
<comment type="cofactor">
    <cofactor evidence="1">
        <name>[4Fe-4S] cluster</name>
        <dbReference type="ChEBI" id="CHEBI:49883"/>
    </cofactor>
</comment>
<dbReference type="SUPFAM" id="SSF102114">
    <property type="entry name" value="Radical SAM enzymes"/>
    <property type="match status" value="1"/>
</dbReference>
<dbReference type="SFLD" id="SFLDF00301">
    <property type="entry name" value="2-iminoacetate_synthase_(ThiH)"/>
    <property type="match status" value="1"/>
</dbReference>
<keyword evidence="3" id="KW-0949">S-adenosyl-L-methionine</keyword>
<dbReference type="SFLD" id="SFLDG01081">
    <property type="entry name" value="cleavage_of_the_Ca-Cb_bond_in"/>
    <property type="match status" value="1"/>
</dbReference>
<dbReference type="PANTHER" id="PTHR43583:SF1">
    <property type="entry name" value="2-IMINOACETATE SYNTHASE"/>
    <property type="match status" value="1"/>
</dbReference>
<dbReference type="Gene3D" id="3.20.20.70">
    <property type="entry name" value="Aldolase class I"/>
    <property type="match status" value="1"/>
</dbReference>
<dbReference type="SFLD" id="SFLDG01060">
    <property type="entry name" value="BATS_domain_containing"/>
    <property type="match status" value="1"/>
</dbReference>
<dbReference type="InterPro" id="IPR010722">
    <property type="entry name" value="BATS_dom"/>
</dbReference>
<dbReference type="SMART" id="SM00876">
    <property type="entry name" value="BATS"/>
    <property type="match status" value="1"/>
</dbReference>
<keyword evidence="8" id="KW-0456">Lyase</keyword>
<evidence type="ECO:0000259" key="7">
    <source>
        <dbReference type="PROSITE" id="PS51918"/>
    </source>
</evidence>
<dbReference type="InterPro" id="IPR013785">
    <property type="entry name" value="Aldolase_TIM"/>
</dbReference>
<dbReference type="GO" id="GO:0051539">
    <property type="term" value="F:4 iron, 4 sulfur cluster binding"/>
    <property type="evidence" value="ECO:0007669"/>
    <property type="project" value="UniProtKB-KW"/>
</dbReference>
<dbReference type="EMBL" id="WODC01000002">
    <property type="protein sequence ID" value="MUM76876.1"/>
    <property type="molecule type" value="Genomic_DNA"/>
</dbReference>
<comment type="caution">
    <text evidence="8">The sequence shown here is derived from an EMBL/GenBank/DDBJ whole genome shotgun (WGS) entry which is preliminary data.</text>
</comment>
<dbReference type="GO" id="GO:0005506">
    <property type="term" value="F:iron ion binding"/>
    <property type="evidence" value="ECO:0007669"/>
    <property type="project" value="InterPro"/>
</dbReference>